<sequence length="403" mass="45879">MAPMYLFFALIIQSSFIFANEEPTETVPETSETITSPKDSVDETLNDYNPQDDWLDMFTGSNMNMHPTSSVAMMTQAINSNKTVEEQLAEIKYMAEQIMLAVQSELTGLLACAVSTVEKDKAEKGSDDNNMRKRRSVETPMDSTQMVMRLLKHIKSNNDYQNIAIEKMMTAQEIAEKYNIPFNPDPEILSDLAVAANEHAKELSAMLTNQANEMKSSSEEKITFVPIEEETVPAKEHEDTYYVYAVHPNNEVPSKQQAYPSHDYRPQQIPGNHHHHNHPSYDSYYSSPYDTQIPAPSHHHHNVPVSQKPSFYDLFTPQNDYYPDAITSPVMIPFEEIEEPEPELIGEEFEETVTSKVIVDRGDEPGSATVNHVMTYTVSEKSHFKTPQIEKLPQQLQYCFLLI</sequence>
<accession>A0ACC1CN94</accession>
<proteinExistence type="predicted"/>
<gene>
    <name evidence="1" type="ORF">K1T71_011151</name>
</gene>
<organism evidence="1 2">
    <name type="scientific">Dendrolimus kikuchii</name>
    <dbReference type="NCBI Taxonomy" id="765133"/>
    <lineage>
        <taxon>Eukaryota</taxon>
        <taxon>Metazoa</taxon>
        <taxon>Ecdysozoa</taxon>
        <taxon>Arthropoda</taxon>
        <taxon>Hexapoda</taxon>
        <taxon>Insecta</taxon>
        <taxon>Pterygota</taxon>
        <taxon>Neoptera</taxon>
        <taxon>Endopterygota</taxon>
        <taxon>Lepidoptera</taxon>
        <taxon>Glossata</taxon>
        <taxon>Ditrysia</taxon>
        <taxon>Bombycoidea</taxon>
        <taxon>Lasiocampidae</taxon>
        <taxon>Dendrolimus</taxon>
    </lineage>
</organism>
<name>A0ACC1CN94_9NEOP</name>
<dbReference type="Proteomes" id="UP000824533">
    <property type="component" value="Linkage Group LG20"/>
</dbReference>
<comment type="caution">
    <text evidence="1">The sequence shown here is derived from an EMBL/GenBank/DDBJ whole genome shotgun (WGS) entry which is preliminary data.</text>
</comment>
<dbReference type="EMBL" id="CM034406">
    <property type="protein sequence ID" value="KAJ0172975.1"/>
    <property type="molecule type" value="Genomic_DNA"/>
</dbReference>
<protein>
    <submittedName>
        <fullName evidence="1">Uncharacterized protein</fullName>
    </submittedName>
</protein>
<evidence type="ECO:0000313" key="1">
    <source>
        <dbReference type="EMBL" id="KAJ0172975.1"/>
    </source>
</evidence>
<reference evidence="1 2" key="1">
    <citation type="journal article" date="2021" name="Front. Genet.">
        <title>Chromosome-Level Genome Assembly Reveals Significant Gene Expansion in the Toll and IMD Signaling Pathways of Dendrolimus kikuchii.</title>
        <authorList>
            <person name="Zhou J."/>
            <person name="Wu P."/>
            <person name="Xiong Z."/>
            <person name="Liu N."/>
            <person name="Zhao N."/>
            <person name="Ji M."/>
            <person name="Qiu Y."/>
            <person name="Yang B."/>
        </authorList>
    </citation>
    <scope>NUCLEOTIDE SEQUENCE [LARGE SCALE GENOMIC DNA]</scope>
    <source>
        <strain evidence="1">Ann1</strain>
    </source>
</reference>
<keyword evidence="2" id="KW-1185">Reference proteome</keyword>
<evidence type="ECO:0000313" key="2">
    <source>
        <dbReference type="Proteomes" id="UP000824533"/>
    </source>
</evidence>